<keyword evidence="2 7" id="KW-0813">Transport</keyword>
<keyword evidence="3" id="KW-1003">Cell membrane</keyword>
<evidence type="ECO:0000313" key="10">
    <source>
        <dbReference type="EMBL" id="NYE70203.1"/>
    </source>
</evidence>
<evidence type="ECO:0000256" key="1">
    <source>
        <dbReference type="ARBA" id="ARBA00004651"/>
    </source>
</evidence>
<keyword evidence="6 7" id="KW-0472">Membrane</keyword>
<evidence type="ECO:0000313" key="11">
    <source>
        <dbReference type="Proteomes" id="UP000569914"/>
    </source>
</evidence>
<keyword evidence="10" id="KW-0762">Sugar transport</keyword>
<dbReference type="Pfam" id="PF00528">
    <property type="entry name" value="BPD_transp_1"/>
    <property type="match status" value="1"/>
</dbReference>
<evidence type="ECO:0000256" key="5">
    <source>
        <dbReference type="ARBA" id="ARBA00022989"/>
    </source>
</evidence>
<dbReference type="RefSeq" id="WP_312878855.1">
    <property type="nucleotide sequence ID" value="NZ_JACCBU010000001.1"/>
</dbReference>
<feature type="transmembrane region" description="Helical" evidence="7">
    <location>
        <begin position="288"/>
        <end position="308"/>
    </location>
</feature>
<dbReference type="Gene3D" id="1.10.3720.10">
    <property type="entry name" value="MetI-like"/>
    <property type="match status" value="1"/>
</dbReference>
<comment type="caution">
    <text evidence="10">The sequence shown here is derived from an EMBL/GenBank/DDBJ whole genome shotgun (WGS) entry which is preliminary data.</text>
</comment>
<dbReference type="GO" id="GO:0005886">
    <property type="term" value="C:plasma membrane"/>
    <property type="evidence" value="ECO:0007669"/>
    <property type="project" value="UniProtKB-SubCell"/>
</dbReference>
<feature type="region of interest" description="Disordered" evidence="8">
    <location>
        <begin position="1"/>
        <end position="21"/>
    </location>
</feature>
<dbReference type="InterPro" id="IPR035906">
    <property type="entry name" value="MetI-like_sf"/>
</dbReference>
<feature type="domain" description="ABC transmembrane type-1" evidence="9">
    <location>
        <begin position="90"/>
        <end position="309"/>
    </location>
</feature>
<dbReference type="AlphaFoldDB" id="A0A7Y9I4N9"/>
<feature type="transmembrane region" description="Helical" evidence="7">
    <location>
        <begin position="33"/>
        <end position="57"/>
    </location>
</feature>
<dbReference type="PANTHER" id="PTHR30193:SF37">
    <property type="entry name" value="INNER MEMBRANE ABC TRANSPORTER PERMEASE PROTEIN YCJO"/>
    <property type="match status" value="1"/>
</dbReference>
<evidence type="ECO:0000256" key="7">
    <source>
        <dbReference type="RuleBase" id="RU363032"/>
    </source>
</evidence>
<evidence type="ECO:0000256" key="4">
    <source>
        <dbReference type="ARBA" id="ARBA00022692"/>
    </source>
</evidence>
<dbReference type="CDD" id="cd06261">
    <property type="entry name" value="TM_PBP2"/>
    <property type="match status" value="1"/>
</dbReference>
<feature type="transmembrane region" description="Helical" evidence="7">
    <location>
        <begin position="128"/>
        <end position="149"/>
    </location>
</feature>
<organism evidence="10 11">
    <name type="scientific">Microlunatus parietis</name>
    <dbReference type="NCBI Taxonomy" id="682979"/>
    <lineage>
        <taxon>Bacteria</taxon>
        <taxon>Bacillati</taxon>
        <taxon>Actinomycetota</taxon>
        <taxon>Actinomycetes</taxon>
        <taxon>Propionibacteriales</taxon>
        <taxon>Propionibacteriaceae</taxon>
        <taxon>Microlunatus</taxon>
    </lineage>
</organism>
<proteinExistence type="inferred from homology"/>
<dbReference type="SUPFAM" id="SSF161098">
    <property type="entry name" value="MetI-like"/>
    <property type="match status" value="1"/>
</dbReference>
<dbReference type="EMBL" id="JACCBU010000001">
    <property type="protein sequence ID" value="NYE70203.1"/>
    <property type="molecule type" value="Genomic_DNA"/>
</dbReference>
<gene>
    <name evidence="10" type="ORF">BKA15_001532</name>
</gene>
<evidence type="ECO:0000256" key="3">
    <source>
        <dbReference type="ARBA" id="ARBA00022475"/>
    </source>
</evidence>
<accession>A0A7Y9I4N9</accession>
<evidence type="ECO:0000256" key="6">
    <source>
        <dbReference type="ARBA" id="ARBA00023136"/>
    </source>
</evidence>
<reference evidence="10 11" key="1">
    <citation type="submission" date="2020-07" db="EMBL/GenBank/DDBJ databases">
        <title>Sequencing the genomes of 1000 actinobacteria strains.</title>
        <authorList>
            <person name="Klenk H.-P."/>
        </authorList>
    </citation>
    <scope>NUCLEOTIDE SEQUENCE [LARGE SCALE GENOMIC DNA]</scope>
    <source>
        <strain evidence="10 11">DSM 22083</strain>
    </source>
</reference>
<keyword evidence="5 7" id="KW-1133">Transmembrane helix</keyword>
<sequence length="322" mass="35995">MTGTPSMITDAAGPRRTRQKSLGRRMVEHRWHYLFLVPMLVLFVMFTVWPMIASWYYSFFDWDGLGPAEDFIGIQNYSEVLTSPRFWNAFRNSFIFSLVAIFVQMPLTLIMAIILNNPRLRGRNLYRLFLFLPVVTTTAVVGIVFAVMLDPSGGFVNEVLQSTGLIKDPINFLGSESSALPTVLIIDLWKGFGITLIYWLAALQTIPAEIYEAAKVDGAGARQVLTNITVPMLVPIAIVILLLTFQSSMNPFDLIQATTKAGPNYATDVVATYIYRYAFDPEMAAPRYGFACAAGVVFGMFTLILTLIQAPLLRRRYAKGVS</sequence>
<name>A0A7Y9I4N9_9ACTN</name>
<keyword evidence="11" id="KW-1185">Reference proteome</keyword>
<feature type="transmembrane region" description="Helical" evidence="7">
    <location>
        <begin position="179"/>
        <end position="203"/>
    </location>
</feature>
<dbReference type="Proteomes" id="UP000569914">
    <property type="component" value="Unassembled WGS sequence"/>
</dbReference>
<dbReference type="InterPro" id="IPR051393">
    <property type="entry name" value="ABC_transporter_permease"/>
</dbReference>
<feature type="transmembrane region" description="Helical" evidence="7">
    <location>
        <begin position="224"/>
        <end position="245"/>
    </location>
</feature>
<comment type="similarity">
    <text evidence="7">Belongs to the binding-protein-dependent transport system permease family.</text>
</comment>
<protein>
    <submittedName>
        <fullName evidence="10">Multiple sugar transport system permease protein</fullName>
    </submittedName>
</protein>
<dbReference type="PROSITE" id="PS50928">
    <property type="entry name" value="ABC_TM1"/>
    <property type="match status" value="1"/>
</dbReference>
<dbReference type="InterPro" id="IPR000515">
    <property type="entry name" value="MetI-like"/>
</dbReference>
<evidence type="ECO:0000256" key="2">
    <source>
        <dbReference type="ARBA" id="ARBA00022448"/>
    </source>
</evidence>
<dbReference type="GO" id="GO:0055085">
    <property type="term" value="P:transmembrane transport"/>
    <property type="evidence" value="ECO:0007669"/>
    <property type="project" value="InterPro"/>
</dbReference>
<evidence type="ECO:0000259" key="9">
    <source>
        <dbReference type="PROSITE" id="PS50928"/>
    </source>
</evidence>
<evidence type="ECO:0000256" key="8">
    <source>
        <dbReference type="SAM" id="MobiDB-lite"/>
    </source>
</evidence>
<comment type="subcellular location">
    <subcellularLocation>
        <location evidence="1 7">Cell membrane</location>
        <topology evidence="1 7">Multi-pass membrane protein</topology>
    </subcellularLocation>
</comment>
<feature type="transmembrane region" description="Helical" evidence="7">
    <location>
        <begin position="94"/>
        <end position="116"/>
    </location>
</feature>
<dbReference type="PANTHER" id="PTHR30193">
    <property type="entry name" value="ABC TRANSPORTER PERMEASE PROTEIN"/>
    <property type="match status" value="1"/>
</dbReference>
<keyword evidence="4 7" id="KW-0812">Transmembrane</keyword>